<evidence type="ECO:0000313" key="5">
    <source>
        <dbReference type="EMBL" id="WPL17914.1"/>
    </source>
</evidence>
<gene>
    <name evidence="5" type="primary">stp_2</name>
    <name evidence="5" type="ORF">Thiowin_02957</name>
</gene>
<protein>
    <submittedName>
        <fullName evidence="5">Serine/threonine phosphatase stp</fullName>
        <ecNumber evidence="5">3.1.3.16</ecNumber>
    </submittedName>
</protein>
<dbReference type="SUPFAM" id="SSF81606">
    <property type="entry name" value="PP2C-like"/>
    <property type="match status" value="1"/>
</dbReference>
<evidence type="ECO:0000259" key="3">
    <source>
        <dbReference type="SMART" id="SM00331"/>
    </source>
</evidence>
<keyword evidence="2" id="KW-0812">Transmembrane</keyword>
<dbReference type="InterPro" id="IPR001932">
    <property type="entry name" value="PPM-type_phosphatase-like_dom"/>
</dbReference>
<dbReference type="EC" id="3.1.3.16" evidence="5"/>
<evidence type="ECO:0000256" key="2">
    <source>
        <dbReference type="SAM" id="Phobius"/>
    </source>
</evidence>
<feature type="domain" description="PPM-type phosphatase" evidence="3">
    <location>
        <begin position="56"/>
        <end position="293"/>
    </location>
</feature>
<dbReference type="Proteomes" id="UP001432180">
    <property type="component" value="Chromosome"/>
</dbReference>
<dbReference type="GO" id="GO:0004722">
    <property type="term" value="F:protein serine/threonine phosphatase activity"/>
    <property type="evidence" value="ECO:0007669"/>
    <property type="project" value="UniProtKB-EC"/>
</dbReference>
<feature type="domain" description="PPM-type phosphatase" evidence="4">
    <location>
        <begin position="51"/>
        <end position="291"/>
    </location>
</feature>
<evidence type="ECO:0000256" key="1">
    <source>
        <dbReference type="SAM" id="MobiDB-lite"/>
    </source>
</evidence>
<dbReference type="CDD" id="cd00143">
    <property type="entry name" value="PP2Cc"/>
    <property type="match status" value="1"/>
</dbReference>
<feature type="compositionally biased region" description="Low complexity" evidence="1">
    <location>
        <begin position="12"/>
        <end position="32"/>
    </location>
</feature>
<keyword evidence="2" id="KW-1133">Transmembrane helix</keyword>
<dbReference type="SMART" id="SM00332">
    <property type="entry name" value="PP2Cc"/>
    <property type="match status" value="1"/>
</dbReference>
<dbReference type="Pfam" id="PF13672">
    <property type="entry name" value="PP2C_2"/>
    <property type="match status" value="1"/>
</dbReference>
<dbReference type="SMART" id="SM00331">
    <property type="entry name" value="PP2C_SIG"/>
    <property type="match status" value="1"/>
</dbReference>
<keyword evidence="6" id="KW-1185">Reference proteome</keyword>
<name>A0ABZ0SBJ6_9GAMM</name>
<dbReference type="InterPro" id="IPR036457">
    <property type="entry name" value="PPM-type-like_dom_sf"/>
</dbReference>
<dbReference type="Gene3D" id="3.60.40.10">
    <property type="entry name" value="PPM-type phosphatase domain"/>
    <property type="match status" value="1"/>
</dbReference>
<proteinExistence type="predicted"/>
<feature type="region of interest" description="Disordered" evidence="1">
    <location>
        <begin position="1"/>
        <end position="32"/>
    </location>
</feature>
<reference evidence="5 6" key="1">
    <citation type="journal article" date="2023" name="Microorganisms">
        <title>Thiorhodovibrio frisius and Trv. litoralis spp. nov., Two Novel Members from a Clade of Fastidious Purple Sulfur Bacteria That Exhibit Unique Red-Shifted Light-Harvesting Capabilities.</title>
        <authorList>
            <person name="Methner A."/>
            <person name="Kuzyk S.B."/>
            <person name="Petersen J."/>
            <person name="Bauer S."/>
            <person name="Brinkmann H."/>
            <person name="Sichau K."/>
            <person name="Wanner G."/>
            <person name="Wolf J."/>
            <person name="Neumann-Schaal M."/>
            <person name="Henke P."/>
            <person name="Tank M."/>
            <person name="Sproer C."/>
            <person name="Bunk B."/>
            <person name="Overmann J."/>
        </authorList>
    </citation>
    <scope>NUCLEOTIDE SEQUENCE [LARGE SCALE GENOMIC DNA]</scope>
    <source>
        <strain evidence="5 6">DSM 6702</strain>
    </source>
</reference>
<feature type="transmembrane region" description="Helical" evidence="2">
    <location>
        <begin position="331"/>
        <end position="352"/>
    </location>
</feature>
<sequence>MSEPNRPPANLPAKNSTTPAAKPAANPAANPAAAPATKAIVMPGNAQWIGTRGEQQDAFGFHGFDNDDFHAHGGVLAVLADGMGGLQQGRAAAQTAVDAFRAAYAEKTPEETIPNALERALQAANSAVYQLALGSDGEGQVGTTLVAAVAHDQCLAWVAVGDSRLYGYRAATDSLTRLNQEHNYAAILQARVAAGALDQADADEDPERAALISFLGLEHIPRIDAGADPMPLMPGDRLLLCSDGVHGSLSDQDIQQLIRQGAQPAAEAIMASLQATAAEKAHQDNATLAILAGESPASVDARDMAGAPEQPSHEPRTGQINHRPRTGRGKVLIALGFALLLVLIGIAIGLVLRAPVAPAPEVLPEPAESGEPEDPAEQADNPQVRLKQGSKTATLPLASFGWLRPGV</sequence>
<keyword evidence="5" id="KW-0378">Hydrolase</keyword>
<feature type="compositionally biased region" description="Acidic residues" evidence="1">
    <location>
        <begin position="368"/>
        <end position="377"/>
    </location>
</feature>
<keyword evidence="2" id="KW-0472">Membrane</keyword>
<feature type="compositionally biased region" description="Pro residues" evidence="1">
    <location>
        <begin position="1"/>
        <end position="10"/>
    </location>
</feature>
<feature type="region of interest" description="Disordered" evidence="1">
    <location>
        <begin position="297"/>
        <end position="324"/>
    </location>
</feature>
<accession>A0ABZ0SBJ6</accession>
<dbReference type="EMBL" id="CP121472">
    <property type="protein sequence ID" value="WPL17914.1"/>
    <property type="molecule type" value="Genomic_DNA"/>
</dbReference>
<feature type="region of interest" description="Disordered" evidence="1">
    <location>
        <begin position="363"/>
        <end position="390"/>
    </location>
</feature>
<evidence type="ECO:0000313" key="6">
    <source>
        <dbReference type="Proteomes" id="UP001432180"/>
    </source>
</evidence>
<evidence type="ECO:0000259" key="4">
    <source>
        <dbReference type="SMART" id="SM00332"/>
    </source>
</evidence>
<dbReference type="RefSeq" id="WP_328983714.1">
    <property type="nucleotide sequence ID" value="NZ_CP121472.1"/>
</dbReference>
<organism evidence="5 6">
    <name type="scientific">Thiorhodovibrio winogradskyi</name>
    <dbReference type="NCBI Taxonomy" id="77007"/>
    <lineage>
        <taxon>Bacteria</taxon>
        <taxon>Pseudomonadati</taxon>
        <taxon>Pseudomonadota</taxon>
        <taxon>Gammaproteobacteria</taxon>
        <taxon>Chromatiales</taxon>
        <taxon>Chromatiaceae</taxon>
        <taxon>Thiorhodovibrio</taxon>
    </lineage>
</organism>